<protein>
    <submittedName>
        <fullName evidence="1">Uncharacterized protein</fullName>
    </submittedName>
</protein>
<dbReference type="EMBL" id="KN121936">
    <property type="protein sequence ID" value="KFO34549.1"/>
    <property type="molecule type" value="Genomic_DNA"/>
</dbReference>
<dbReference type="AlphaFoldDB" id="A0A091DQY2"/>
<sequence>MVMPGTRPDLTVLLLPHCSRTRVKPGAWAGACGLQFSTEPIARGRSVGFVSGAVSVDPHPPKEVEGLSGCETGGGCGESQGILTSGPQSLTVRCTAQATSQE</sequence>
<evidence type="ECO:0000313" key="1">
    <source>
        <dbReference type="EMBL" id="KFO34549.1"/>
    </source>
</evidence>
<organism evidence="1 2">
    <name type="scientific">Fukomys damarensis</name>
    <name type="common">Damaraland mole rat</name>
    <name type="synonym">Cryptomys damarensis</name>
    <dbReference type="NCBI Taxonomy" id="885580"/>
    <lineage>
        <taxon>Eukaryota</taxon>
        <taxon>Metazoa</taxon>
        <taxon>Chordata</taxon>
        <taxon>Craniata</taxon>
        <taxon>Vertebrata</taxon>
        <taxon>Euteleostomi</taxon>
        <taxon>Mammalia</taxon>
        <taxon>Eutheria</taxon>
        <taxon>Euarchontoglires</taxon>
        <taxon>Glires</taxon>
        <taxon>Rodentia</taxon>
        <taxon>Hystricomorpha</taxon>
        <taxon>Bathyergidae</taxon>
        <taxon>Fukomys</taxon>
    </lineage>
</organism>
<keyword evidence="2" id="KW-1185">Reference proteome</keyword>
<reference evidence="1 2" key="1">
    <citation type="submission" date="2013-11" db="EMBL/GenBank/DDBJ databases">
        <title>The Damaraland mole rat (Fukomys damarensis) genome and evolution of African mole rats.</title>
        <authorList>
            <person name="Gladyshev V.N."/>
            <person name="Fang X."/>
        </authorList>
    </citation>
    <scope>NUCLEOTIDE SEQUENCE [LARGE SCALE GENOMIC DNA]</scope>
    <source>
        <tissue evidence="1">Liver</tissue>
    </source>
</reference>
<gene>
    <name evidence="1" type="ORF">H920_04056</name>
</gene>
<accession>A0A091DQY2</accession>
<evidence type="ECO:0000313" key="2">
    <source>
        <dbReference type="Proteomes" id="UP000028990"/>
    </source>
</evidence>
<proteinExistence type="predicted"/>
<dbReference type="Proteomes" id="UP000028990">
    <property type="component" value="Unassembled WGS sequence"/>
</dbReference>
<name>A0A091DQY2_FUKDA</name>